<dbReference type="WBParaSite" id="GPLIN_000604400">
    <property type="protein sequence ID" value="GPLIN_000604400"/>
    <property type="gene ID" value="GPLIN_000604400"/>
</dbReference>
<keyword evidence="2" id="KW-1185">Reference proteome</keyword>
<reference evidence="2" key="1">
    <citation type="submission" date="2013-12" db="EMBL/GenBank/DDBJ databases">
        <authorList>
            <person name="Aslett M."/>
        </authorList>
    </citation>
    <scope>NUCLEOTIDE SEQUENCE [LARGE SCALE GENOMIC DNA]</scope>
    <source>
        <strain evidence="2">Lindley</strain>
    </source>
</reference>
<organism evidence="2 3">
    <name type="scientific">Globodera pallida</name>
    <name type="common">Potato cyst nematode worm</name>
    <name type="synonym">Heterodera pallida</name>
    <dbReference type="NCBI Taxonomy" id="36090"/>
    <lineage>
        <taxon>Eukaryota</taxon>
        <taxon>Metazoa</taxon>
        <taxon>Ecdysozoa</taxon>
        <taxon>Nematoda</taxon>
        <taxon>Chromadorea</taxon>
        <taxon>Rhabditida</taxon>
        <taxon>Tylenchina</taxon>
        <taxon>Tylenchomorpha</taxon>
        <taxon>Tylenchoidea</taxon>
        <taxon>Heteroderidae</taxon>
        <taxon>Heteroderinae</taxon>
        <taxon>Globodera</taxon>
    </lineage>
</organism>
<reference evidence="3" key="3">
    <citation type="submission" date="2016-06" db="UniProtKB">
        <authorList>
            <consortium name="WormBaseParasite"/>
        </authorList>
    </citation>
    <scope>IDENTIFICATION</scope>
</reference>
<dbReference type="PANTHER" id="PTHR12289">
    <property type="entry name" value="METAXIN RELATED"/>
    <property type="match status" value="1"/>
</dbReference>
<protein>
    <submittedName>
        <fullName evidence="3">Uncharacterized protein</fullName>
    </submittedName>
</protein>
<reference evidence="2" key="2">
    <citation type="submission" date="2014-05" db="EMBL/GenBank/DDBJ databases">
        <title>The genome and life-stage specific transcriptomes of Globodera pallida elucidate key aspects of plant parasitism by a cyst nematode.</title>
        <authorList>
            <person name="Cotton J.A."/>
            <person name="Lilley C.J."/>
            <person name="Jones L.M."/>
            <person name="Kikuchi T."/>
            <person name="Reid A.J."/>
            <person name="Thorpe P."/>
            <person name="Tsai I.J."/>
            <person name="Beasley H."/>
            <person name="Blok V."/>
            <person name="Cock P.J.A."/>
            <person name="Van den Akker S.E."/>
            <person name="Holroyd N."/>
            <person name="Hunt M."/>
            <person name="Mantelin S."/>
            <person name="Naghra H."/>
            <person name="Pain A."/>
            <person name="Palomares-Rius J.E."/>
            <person name="Zarowiecki M."/>
            <person name="Berriman M."/>
            <person name="Jones J.T."/>
            <person name="Urwin P.E."/>
        </authorList>
    </citation>
    <scope>NUCLEOTIDE SEQUENCE [LARGE SCALE GENOMIC DNA]</scope>
    <source>
        <strain evidence="2">Lindley</strain>
    </source>
</reference>
<feature type="chain" id="PRO_5008146835" evidence="1">
    <location>
        <begin position="30"/>
        <end position="468"/>
    </location>
</feature>
<evidence type="ECO:0000313" key="2">
    <source>
        <dbReference type="Proteomes" id="UP000050741"/>
    </source>
</evidence>
<keyword evidence="1" id="KW-0732">Signal</keyword>
<name>A0A183BZK3_GLOPA</name>
<dbReference type="AlphaFoldDB" id="A0A183BZK3"/>
<sequence length="468" mass="54214">MYSTRYSLATSHFFLTLLLASTLFLPVDALFKLLDENAELVHNPLDEVVYLFQFPRTSTTPSQAAYNLMVETWLHWKQIPFHRISNQLFLGSHSLGTAPFAYFNGEYIDGSVEIIKTVGQHFNKYQKAEGEDELMQKILEMFNILMVDRVASLEWMVKDEALVEIIVPQLINGQQINVQLEDGNYSIDVNAEFWKQYFDAFNAMAKSAKVEFVKNFLKKTNETNQKNGTDEQRWDDFNTWLRSKVITRTMETVLTEEVDGKQNSVNPANSQAKLKKFLEKNSLTDLDGKTKPYSEYSEAKIIKELKDRWNLMTELVEKNQNASLYQEAQTMPDAALFGVLIQYFETPLNRRQFRAISAKSGALFEFTQNVKRSLGLLDDQKWEELTKRPWLLNYDKAFYSKDLTYYELEALRAQIAEVKGLHKMQEQRETQMLLRMDKLREALSSMFLGKQRPGTNGVFQCPVGCSPD</sequence>
<evidence type="ECO:0000256" key="1">
    <source>
        <dbReference type="SAM" id="SignalP"/>
    </source>
</evidence>
<dbReference type="GO" id="GO:0005737">
    <property type="term" value="C:cytoplasm"/>
    <property type="evidence" value="ECO:0007669"/>
    <property type="project" value="TreeGrafter"/>
</dbReference>
<dbReference type="InterPro" id="IPR050931">
    <property type="entry name" value="Mito_Protein_Transport_Metaxin"/>
</dbReference>
<dbReference type="PANTHER" id="PTHR12289:SF41">
    <property type="entry name" value="FAILED AXON CONNECTIONS-RELATED"/>
    <property type="match status" value="1"/>
</dbReference>
<evidence type="ECO:0000313" key="3">
    <source>
        <dbReference type="WBParaSite" id="GPLIN_000604400"/>
    </source>
</evidence>
<dbReference type="Proteomes" id="UP000050741">
    <property type="component" value="Unassembled WGS sequence"/>
</dbReference>
<proteinExistence type="predicted"/>
<feature type="signal peptide" evidence="1">
    <location>
        <begin position="1"/>
        <end position="29"/>
    </location>
</feature>
<accession>A0A183BZK3</accession>